<keyword evidence="5 8" id="KW-0472">Membrane</keyword>
<dbReference type="InterPro" id="IPR032807">
    <property type="entry name" value="GNVR"/>
</dbReference>
<evidence type="ECO:0000256" key="3">
    <source>
        <dbReference type="ARBA" id="ARBA00022692"/>
    </source>
</evidence>
<evidence type="ECO:0000313" key="11">
    <source>
        <dbReference type="EMBL" id="MBA4612599.1"/>
    </source>
</evidence>
<keyword evidence="3 8" id="KW-0812">Transmembrane</keyword>
<evidence type="ECO:0000256" key="1">
    <source>
        <dbReference type="ARBA" id="ARBA00004651"/>
    </source>
</evidence>
<keyword evidence="12" id="KW-1185">Reference proteome</keyword>
<dbReference type="AlphaFoldDB" id="A0A838XMU6"/>
<name>A0A838XMU6_9HYPH</name>
<reference evidence="11 12" key="2">
    <citation type="submission" date="2020-08" db="EMBL/GenBank/DDBJ databases">
        <title>Stappia taiwanensis sp. nov., isolated from a coastal thermal spring.</title>
        <authorList>
            <person name="Kampfer P."/>
        </authorList>
    </citation>
    <scope>NUCLEOTIDE SEQUENCE [LARGE SCALE GENOMIC DNA]</scope>
    <source>
        <strain evidence="11 12">DSM 23284</strain>
    </source>
</reference>
<feature type="coiled-coil region" evidence="6">
    <location>
        <begin position="188"/>
        <end position="259"/>
    </location>
</feature>
<dbReference type="GO" id="GO:0004713">
    <property type="term" value="F:protein tyrosine kinase activity"/>
    <property type="evidence" value="ECO:0007669"/>
    <property type="project" value="TreeGrafter"/>
</dbReference>
<dbReference type="InterPro" id="IPR050445">
    <property type="entry name" value="Bact_polysacc_biosynth/exp"/>
</dbReference>
<evidence type="ECO:0000256" key="5">
    <source>
        <dbReference type="ARBA" id="ARBA00023136"/>
    </source>
</evidence>
<protein>
    <submittedName>
        <fullName evidence="11">GumC family protein</fullName>
    </submittedName>
</protein>
<dbReference type="Proteomes" id="UP000559404">
    <property type="component" value="Unassembled WGS sequence"/>
</dbReference>
<reference evidence="11 12" key="1">
    <citation type="submission" date="2020-07" db="EMBL/GenBank/DDBJ databases">
        <authorList>
            <person name="Li M."/>
        </authorList>
    </citation>
    <scope>NUCLEOTIDE SEQUENCE [LARGE SCALE GENOMIC DNA]</scope>
    <source>
        <strain evidence="11 12">DSM 23284</strain>
    </source>
</reference>
<feature type="domain" description="Tyrosine-protein kinase G-rich" evidence="10">
    <location>
        <begin position="366"/>
        <end position="436"/>
    </location>
</feature>
<keyword evidence="4 8" id="KW-1133">Transmembrane helix</keyword>
<dbReference type="PANTHER" id="PTHR32309:SF13">
    <property type="entry name" value="FERRIC ENTEROBACTIN TRANSPORT PROTEIN FEPE"/>
    <property type="match status" value="1"/>
</dbReference>
<proteinExistence type="predicted"/>
<feature type="transmembrane region" description="Helical" evidence="8">
    <location>
        <begin position="15"/>
        <end position="35"/>
    </location>
</feature>
<dbReference type="Pfam" id="PF02706">
    <property type="entry name" value="Wzz"/>
    <property type="match status" value="1"/>
</dbReference>
<comment type="subcellular location">
    <subcellularLocation>
        <location evidence="1">Cell membrane</location>
        <topology evidence="1">Multi-pass membrane protein</topology>
    </subcellularLocation>
</comment>
<dbReference type="InterPro" id="IPR003856">
    <property type="entry name" value="LPS_length_determ_N"/>
</dbReference>
<feature type="transmembrane region" description="Helical" evidence="8">
    <location>
        <begin position="419"/>
        <end position="440"/>
    </location>
</feature>
<evidence type="ECO:0000256" key="8">
    <source>
        <dbReference type="SAM" id="Phobius"/>
    </source>
</evidence>
<keyword evidence="6" id="KW-0175">Coiled coil</keyword>
<feature type="coiled-coil region" evidence="6">
    <location>
        <begin position="306"/>
        <end position="355"/>
    </location>
</feature>
<dbReference type="EMBL" id="JACEON010000012">
    <property type="protein sequence ID" value="MBA4612599.1"/>
    <property type="molecule type" value="Genomic_DNA"/>
</dbReference>
<dbReference type="RefSeq" id="WP_181760795.1">
    <property type="nucleotide sequence ID" value="NZ_BMCR01000003.1"/>
</dbReference>
<gene>
    <name evidence="11" type="ORF">H1W37_13110</name>
</gene>
<comment type="caution">
    <text evidence="11">The sequence shown here is derived from an EMBL/GenBank/DDBJ whole genome shotgun (WGS) entry which is preliminary data.</text>
</comment>
<dbReference type="InterPro" id="IPR027417">
    <property type="entry name" value="P-loop_NTPase"/>
</dbReference>
<dbReference type="Pfam" id="PF13807">
    <property type="entry name" value="GNVR"/>
    <property type="match status" value="1"/>
</dbReference>
<evidence type="ECO:0000259" key="9">
    <source>
        <dbReference type="Pfam" id="PF02706"/>
    </source>
</evidence>
<evidence type="ECO:0000313" key="12">
    <source>
        <dbReference type="Proteomes" id="UP000559404"/>
    </source>
</evidence>
<evidence type="ECO:0000256" key="4">
    <source>
        <dbReference type="ARBA" id="ARBA00022989"/>
    </source>
</evidence>
<evidence type="ECO:0000256" key="7">
    <source>
        <dbReference type="SAM" id="MobiDB-lite"/>
    </source>
</evidence>
<evidence type="ECO:0000259" key="10">
    <source>
        <dbReference type="Pfam" id="PF13807"/>
    </source>
</evidence>
<feature type="region of interest" description="Disordered" evidence="7">
    <location>
        <begin position="556"/>
        <end position="629"/>
    </location>
</feature>
<sequence length="702" mass="75406">MVDIYQVPGILKKRIGWLIALPVLFVALALVFLIMQTPKYRATAELLIDPQGLQIVGNDIVARENGEMLERLAVDSQAYVILSNTVLGDVVDKLGLVNDPAIAGKGGGLVSRLLGRVPATLTPEEKRGVAIMGLRERLQVVKVEKSFVFNIVASHPDRFKAAAIANEAARAYLDEARRSRADASLRASMALRVQAADLRKRVEAAEAEVENFRAQNGLISTGQAGLVADQQLQGFSSQLTQARVELERAKSNYDLVRNLTVADIEAGGLPANLQTTTLGTLRVQYARAAEQVAQASTTLGANHPQMRELRSQLENVRRQIGEELSRTRRSIRSDYQRAEATVAALGEEANRLKNTNVDQSKAQIQLRQLTSEAETLGTVYRSFLSRAKELEEQQDIDTSNSRVISQAVAPLKPLGPSKVMVLAAAAMFGFALAASASIGWEMLGGRLGSEGELVDRTGVPLIASLRAPDAVSAAGGPRRGGGLWKRGARAEAEATARQMAITRIAYALRHAFENERPANVLVLSCGEEPALAPLSRAIATGLYDMGEVVLIARADPGAPAGTRDADPDKDATQSQSSGRELRTRLSSRRRGDLQTGEDSAVAGASQAKAGRPRTAPPFKVEHLDGRPPENGVQSLAREGQEFLVIDGGSALASPYLPVLLDYADAIVLVSGIGETSREELDRTLALLQPWRDRMIGNVALAA</sequence>
<accession>A0A838XMU6</accession>
<keyword evidence="2" id="KW-1003">Cell membrane</keyword>
<dbReference type="PANTHER" id="PTHR32309">
    <property type="entry name" value="TYROSINE-PROTEIN KINASE"/>
    <property type="match status" value="1"/>
</dbReference>
<organism evidence="11 12">
    <name type="scientific">Stappia taiwanensis</name>
    <dbReference type="NCBI Taxonomy" id="992267"/>
    <lineage>
        <taxon>Bacteria</taxon>
        <taxon>Pseudomonadati</taxon>
        <taxon>Pseudomonadota</taxon>
        <taxon>Alphaproteobacteria</taxon>
        <taxon>Hyphomicrobiales</taxon>
        <taxon>Stappiaceae</taxon>
        <taxon>Stappia</taxon>
    </lineage>
</organism>
<evidence type="ECO:0000256" key="6">
    <source>
        <dbReference type="SAM" id="Coils"/>
    </source>
</evidence>
<evidence type="ECO:0000256" key="2">
    <source>
        <dbReference type="ARBA" id="ARBA00022475"/>
    </source>
</evidence>
<feature type="domain" description="Polysaccharide chain length determinant N-terminal" evidence="9">
    <location>
        <begin position="2"/>
        <end position="94"/>
    </location>
</feature>
<dbReference type="Gene3D" id="3.40.50.300">
    <property type="entry name" value="P-loop containing nucleotide triphosphate hydrolases"/>
    <property type="match status" value="1"/>
</dbReference>
<dbReference type="GO" id="GO:0005886">
    <property type="term" value="C:plasma membrane"/>
    <property type="evidence" value="ECO:0007669"/>
    <property type="project" value="UniProtKB-SubCell"/>
</dbReference>